<feature type="compositionally biased region" description="Acidic residues" evidence="6">
    <location>
        <begin position="943"/>
        <end position="957"/>
    </location>
</feature>
<organism evidence="8 9">
    <name type="scientific">Strigamia maritima</name>
    <name type="common">European centipede</name>
    <name type="synonym">Geophilus maritimus</name>
    <dbReference type="NCBI Taxonomy" id="126957"/>
    <lineage>
        <taxon>Eukaryota</taxon>
        <taxon>Metazoa</taxon>
        <taxon>Ecdysozoa</taxon>
        <taxon>Arthropoda</taxon>
        <taxon>Myriapoda</taxon>
        <taxon>Chilopoda</taxon>
        <taxon>Pleurostigmophora</taxon>
        <taxon>Geophilomorpha</taxon>
        <taxon>Linotaeniidae</taxon>
        <taxon>Strigamia</taxon>
    </lineage>
</organism>
<feature type="domain" description="C2H2-type" evidence="7">
    <location>
        <begin position="348"/>
        <end position="376"/>
    </location>
</feature>
<feature type="compositionally biased region" description="Basic and acidic residues" evidence="6">
    <location>
        <begin position="1104"/>
        <end position="1118"/>
    </location>
</feature>
<keyword evidence="1" id="KW-0479">Metal-binding</keyword>
<feature type="domain" description="C2H2-type" evidence="7">
    <location>
        <begin position="227"/>
        <end position="254"/>
    </location>
</feature>
<reference evidence="9" key="1">
    <citation type="submission" date="2011-05" db="EMBL/GenBank/DDBJ databases">
        <authorList>
            <person name="Richards S.R."/>
            <person name="Qu J."/>
            <person name="Jiang H."/>
            <person name="Jhangiani S.N."/>
            <person name="Agravi P."/>
            <person name="Goodspeed R."/>
            <person name="Gross S."/>
            <person name="Mandapat C."/>
            <person name="Jackson L."/>
            <person name="Mathew T."/>
            <person name="Pu L."/>
            <person name="Thornton R."/>
            <person name="Saada N."/>
            <person name="Wilczek-Boney K.B."/>
            <person name="Lee S."/>
            <person name="Kovar C."/>
            <person name="Wu Y."/>
            <person name="Scherer S.E."/>
            <person name="Worley K.C."/>
            <person name="Muzny D.M."/>
            <person name="Gibbs R."/>
        </authorList>
    </citation>
    <scope>NUCLEOTIDE SEQUENCE</scope>
    <source>
        <strain evidence="9">Brora</strain>
    </source>
</reference>
<dbReference type="GO" id="GO:0043565">
    <property type="term" value="F:sequence-specific DNA binding"/>
    <property type="evidence" value="ECO:0007669"/>
    <property type="project" value="TreeGrafter"/>
</dbReference>
<feature type="compositionally biased region" description="Basic residues" evidence="6">
    <location>
        <begin position="1072"/>
        <end position="1096"/>
    </location>
</feature>
<keyword evidence="2" id="KW-0677">Repeat</keyword>
<sequence>MSNKEESIIESDADNERVSKEIETNDAVEEEKEKENKVTVFSLNEQAQIEVKMEKTSETNSPFGEAGDDEDEDVPEAPQGEPGKFFFLLLPIHCAKGKGGRKVYKCDVCGGVYRHAFSLKRHYLRTHINYEYLSEADISNCNISVQQTTKSSQDEELEINPELMNGLYRCHMCSQLFDRIGQLKYHILNHPTQANDKRFPCNQCDMTFSHRQNLVRHLSVHSGEKPYPCRYCGKCFPTATNQKRHERIHEGVKPYACGHCTSLFTQSGDLKKHIRKQHSNFFHPCAFCVKYFIDEAQLEKHLTTHGENAESNRQEVAKRNAGGMQNNKNSPSLRRGGSQKSILDANKFTCSTCSKTFGNYISLRRHEQSMHNVKSASSMQSTSVSKRGEDTPTECILADADFYADIAYNISDNLLNHLDGKLYDPQQPTPPTDDDSNTPPAPVGDRTSVRRNLQQDWTSYNFPSWFNVDADTDSAVDKNASTLMDICDLSVNKPPKKTSTPQTREVHVESVTLSHSDMLYSLALSPVNSSTCSEFQCVDGVLDLSLPGKDRREYSSETLPQVWDLPTTFVCFACGENVDSFDDMEDHKINNHPNVYCTHLEIEGIKDVPLQLFKQHCSPFGILQNCTVPPIISVEENLICTKCSSNFSSVTELHCHMLECGGHKENLRSSPRHGRNKSRKRKTVKRGMKRKLEDTPQKKSTPSVVKKVKASHSDRSSQTSSRSTGSTKTPSFACATCDKKFSQQCQLDRHAKICPQNAVKKVESPKEADKQQHMCAYCSRTFTYVASLKKHMTDCVMRKEKKRKLSTSKSEEKSPKRVKKAESVPQLSSPELDEETNSSEYSEERPSSVLQIKQEVAEDQSVDNVQCCDISPEEEDDVKKVVAEIKLEEDKKSDGGGHCHACPHCRRTYTYLANFKKHVSEACPLRKEITKDMSKDDDKEVYNVDDEDAASPEEIEEVENRSAEVEADIESNKSLEAPEEMELEEVDELEENSKSESKKNRKSKGNEHFTCATCERNFASYVKLLQHQLSHKLKAQVSAESGKKAHVITETKQTVGTKNKKKKKMVTASKAPTKHKGGWPKGKSRKGYVAKHKRGGKSSNAKALKLDDDNKTEDKVEEVADLEVENIKESEVAEKEGKGASETSGEDVNSETAESLLISSKVPLEEQKKNKVLDLAHLVDPSFVQRVRQKKSSLPAADAAPPTVVAS</sequence>
<dbReference type="SMART" id="SM00355">
    <property type="entry name" value="ZnF_C2H2"/>
    <property type="match status" value="13"/>
</dbReference>
<feature type="domain" description="C2H2-type" evidence="7">
    <location>
        <begin position="732"/>
        <end position="765"/>
    </location>
</feature>
<feature type="domain" description="C2H2-type" evidence="7">
    <location>
        <begin position="1009"/>
        <end position="1036"/>
    </location>
</feature>
<dbReference type="PROSITE" id="PS00028">
    <property type="entry name" value="ZINC_FINGER_C2H2_1"/>
    <property type="match status" value="9"/>
</dbReference>
<feature type="region of interest" description="Disordered" evidence="6">
    <location>
        <begin position="419"/>
        <end position="447"/>
    </location>
</feature>
<feature type="region of interest" description="Disordered" evidence="6">
    <location>
        <begin position="666"/>
        <end position="731"/>
    </location>
</feature>
<dbReference type="InterPro" id="IPR013087">
    <property type="entry name" value="Znf_C2H2_type"/>
</dbReference>
<evidence type="ECO:0000313" key="8">
    <source>
        <dbReference type="EnsemblMetazoa" id="SMAR001687-PA"/>
    </source>
</evidence>
<dbReference type="PANTHER" id="PTHR24408">
    <property type="entry name" value="ZINC FINGER PROTEIN"/>
    <property type="match status" value="1"/>
</dbReference>
<dbReference type="Pfam" id="PF00096">
    <property type="entry name" value="zf-C2H2"/>
    <property type="match status" value="3"/>
</dbReference>
<dbReference type="eggNOG" id="KOG1721">
    <property type="taxonomic scope" value="Eukaryota"/>
</dbReference>
<name>T1IL67_STRMM</name>
<reference evidence="8" key="2">
    <citation type="submission" date="2015-02" db="UniProtKB">
        <authorList>
            <consortium name="EnsemblMetazoa"/>
        </authorList>
    </citation>
    <scope>IDENTIFICATION</scope>
</reference>
<feature type="compositionally biased region" description="Acidic residues" evidence="6">
    <location>
        <begin position="977"/>
        <end position="990"/>
    </location>
</feature>
<evidence type="ECO:0000256" key="6">
    <source>
        <dbReference type="SAM" id="MobiDB-lite"/>
    </source>
</evidence>
<evidence type="ECO:0000256" key="1">
    <source>
        <dbReference type="ARBA" id="ARBA00022723"/>
    </source>
</evidence>
<feature type="domain" description="C2H2-type" evidence="7">
    <location>
        <begin position="773"/>
        <end position="802"/>
    </location>
</feature>
<dbReference type="STRING" id="126957.T1IL67"/>
<evidence type="ECO:0000256" key="5">
    <source>
        <dbReference type="PROSITE-ProRule" id="PRU00042"/>
    </source>
</evidence>
<dbReference type="InterPro" id="IPR036236">
    <property type="entry name" value="Znf_C2H2_sf"/>
</dbReference>
<feature type="compositionally biased region" description="Basic residues" evidence="6">
    <location>
        <begin position="670"/>
        <end position="689"/>
    </location>
</feature>
<feature type="compositionally biased region" description="Low complexity" evidence="6">
    <location>
        <begin position="1195"/>
        <end position="1207"/>
    </location>
</feature>
<feature type="domain" description="C2H2-type" evidence="7">
    <location>
        <begin position="168"/>
        <end position="195"/>
    </location>
</feature>
<dbReference type="Proteomes" id="UP000014500">
    <property type="component" value="Unassembled WGS sequence"/>
</dbReference>
<dbReference type="AlphaFoldDB" id="T1IL67"/>
<dbReference type="SUPFAM" id="SSF57667">
    <property type="entry name" value="beta-beta-alpha zinc fingers"/>
    <property type="match status" value="5"/>
</dbReference>
<evidence type="ECO:0000256" key="2">
    <source>
        <dbReference type="ARBA" id="ARBA00022737"/>
    </source>
</evidence>
<dbReference type="FunFam" id="3.30.160.60:FF:000446">
    <property type="entry name" value="Zinc finger protein"/>
    <property type="match status" value="1"/>
</dbReference>
<feature type="region of interest" description="Disordered" evidence="6">
    <location>
        <begin position="1039"/>
        <end position="1163"/>
    </location>
</feature>
<feature type="compositionally biased region" description="Polar residues" evidence="6">
    <location>
        <begin position="371"/>
        <end position="385"/>
    </location>
</feature>
<feature type="compositionally biased region" description="Basic and acidic residues" evidence="6">
    <location>
        <begin position="14"/>
        <end position="23"/>
    </location>
</feature>
<keyword evidence="9" id="KW-1185">Reference proteome</keyword>
<proteinExistence type="predicted"/>
<feature type="region of interest" description="Disordered" evidence="6">
    <location>
        <begin position="934"/>
        <end position="1008"/>
    </location>
</feature>
<evidence type="ECO:0000259" key="7">
    <source>
        <dbReference type="PROSITE" id="PS50157"/>
    </source>
</evidence>
<dbReference type="GO" id="GO:0005634">
    <property type="term" value="C:nucleus"/>
    <property type="evidence" value="ECO:0007669"/>
    <property type="project" value="TreeGrafter"/>
</dbReference>
<feature type="region of interest" description="Disordered" evidence="6">
    <location>
        <begin position="319"/>
        <end position="338"/>
    </location>
</feature>
<feature type="domain" description="C2H2-type" evidence="7">
    <location>
        <begin position="104"/>
        <end position="132"/>
    </location>
</feature>
<feature type="region of interest" description="Disordered" evidence="6">
    <location>
        <begin position="1"/>
        <end position="37"/>
    </location>
</feature>
<dbReference type="OMA" id="HKINNHP"/>
<dbReference type="HOGENOM" id="CLU_270152_0_0_1"/>
<accession>T1IL67</accession>
<feature type="compositionally biased region" description="Basic and acidic residues" evidence="6">
    <location>
        <begin position="1125"/>
        <end position="1139"/>
    </location>
</feature>
<keyword evidence="4" id="KW-0862">Zinc</keyword>
<dbReference type="PhylomeDB" id="T1IL67"/>
<evidence type="ECO:0000256" key="3">
    <source>
        <dbReference type="ARBA" id="ARBA00022771"/>
    </source>
</evidence>
<feature type="compositionally biased region" description="Polar residues" evidence="6">
    <location>
        <begin position="323"/>
        <end position="332"/>
    </location>
</feature>
<feature type="domain" description="C2H2-type" evidence="7">
    <location>
        <begin position="199"/>
        <end position="226"/>
    </location>
</feature>
<dbReference type="FunFam" id="3.30.160.60:FF:000110">
    <property type="entry name" value="Zinc finger protein-like"/>
    <property type="match status" value="1"/>
</dbReference>
<protein>
    <recommendedName>
        <fullName evidence="7">C2H2-type domain-containing protein</fullName>
    </recommendedName>
</protein>
<dbReference type="EMBL" id="JH430738">
    <property type="status" value="NOT_ANNOTATED_CDS"/>
    <property type="molecule type" value="Genomic_DNA"/>
</dbReference>
<feature type="region of interest" description="Disordered" evidence="6">
    <location>
        <begin position="797"/>
        <end position="849"/>
    </location>
</feature>
<evidence type="ECO:0000256" key="4">
    <source>
        <dbReference type="ARBA" id="ARBA00022833"/>
    </source>
</evidence>
<feature type="region of interest" description="Disordered" evidence="6">
    <location>
        <begin position="49"/>
        <end position="78"/>
    </location>
</feature>
<dbReference type="GO" id="GO:0000981">
    <property type="term" value="F:DNA-binding transcription factor activity, RNA polymerase II-specific"/>
    <property type="evidence" value="ECO:0007669"/>
    <property type="project" value="TreeGrafter"/>
</dbReference>
<feature type="compositionally biased region" description="Low complexity" evidence="6">
    <location>
        <begin position="716"/>
        <end position="731"/>
    </location>
</feature>
<feature type="compositionally biased region" description="Acidic residues" evidence="6">
    <location>
        <begin position="66"/>
        <end position="75"/>
    </location>
</feature>
<keyword evidence="3 5" id="KW-0863">Zinc-finger</keyword>
<feature type="domain" description="C2H2-type" evidence="7">
    <location>
        <begin position="283"/>
        <end position="310"/>
    </location>
</feature>
<dbReference type="EnsemblMetazoa" id="SMAR001687-RA">
    <property type="protein sequence ID" value="SMAR001687-PA"/>
    <property type="gene ID" value="SMAR001687"/>
</dbReference>
<dbReference type="PANTHER" id="PTHR24408:SF58">
    <property type="entry name" value="TRANSCRIPTION FACTOR (TFIIIA), PUTATIVE (AFU_ORTHOLOGUE AFUA_1G05150)-RELATED"/>
    <property type="match status" value="1"/>
</dbReference>
<feature type="region of interest" description="Disordered" evidence="6">
    <location>
        <begin position="1188"/>
        <end position="1207"/>
    </location>
</feature>
<feature type="domain" description="C2H2-type" evidence="7">
    <location>
        <begin position="255"/>
        <end position="280"/>
    </location>
</feature>
<dbReference type="PROSITE" id="PS50157">
    <property type="entry name" value="ZINC_FINGER_C2H2_2"/>
    <property type="match status" value="10"/>
</dbReference>
<feature type="region of interest" description="Disordered" evidence="6">
    <location>
        <begin position="371"/>
        <end position="390"/>
    </location>
</feature>
<dbReference type="FunFam" id="3.30.160.60:FF:000100">
    <property type="entry name" value="Zinc finger 45-like"/>
    <property type="match status" value="1"/>
</dbReference>
<dbReference type="GO" id="GO:0008270">
    <property type="term" value="F:zinc ion binding"/>
    <property type="evidence" value="ECO:0007669"/>
    <property type="project" value="UniProtKB-KW"/>
</dbReference>
<evidence type="ECO:0000313" key="9">
    <source>
        <dbReference type="Proteomes" id="UP000014500"/>
    </source>
</evidence>
<dbReference type="Gene3D" id="3.30.160.60">
    <property type="entry name" value="Classic Zinc Finger"/>
    <property type="match status" value="6"/>
</dbReference>